<dbReference type="RefSeq" id="WP_197162171.1">
    <property type="nucleotide sequence ID" value="NZ_JADZGI010000001.1"/>
</dbReference>
<dbReference type="AlphaFoldDB" id="A0A931HB50"/>
<feature type="compositionally biased region" description="Basic and acidic residues" evidence="4">
    <location>
        <begin position="200"/>
        <end position="210"/>
    </location>
</feature>
<dbReference type="Proteomes" id="UP000617634">
    <property type="component" value="Unassembled WGS sequence"/>
</dbReference>
<dbReference type="InterPro" id="IPR013105">
    <property type="entry name" value="TPR_2"/>
</dbReference>
<evidence type="ECO:0000256" key="2">
    <source>
        <dbReference type="ARBA" id="ARBA00022803"/>
    </source>
</evidence>
<reference evidence="5" key="1">
    <citation type="submission" date="2020-11" db="EMBL/GenBank/DDBJ databases">
        <title>Novosphingobium aureum sp. nov., a marine bacterium isolated from sediment of a salt flat.</title>
        <authorList>
            <person name="Yoo Y."/>
            <person name="Kim J.-J."/>
        </authorList>
    </citation>
    <scope>NUCLEOTIDE SEQUENCE</scope>
    <source>
        <strain evidence="5">YJ-S2-02</strain>
    </source>
</reference>
<dbReference type="Gene3D" id="1.25.40.10">
    <property type="entry name" value="Tetratricopeptide repeat domain"/>
    <property type="match status" value="1"/>
</dbReference>
<evidence type="ECO:0000313" key="6">
    <source>
        <dbReference type="Proteomes" id="UP000617634"/>
    </source>
</evidence>
<dbReference type="InterPro" id="IPR019734">
    <property type="entry name" value="TPR_rpt"/>
</dbReference>
<dbReference type="PROSITE" id="PS50005">
    <property type="entry name" value="TPR"/>
    <property type="match status" value="1"/>
</dbReference>
<protein>
    <submittedName>
        <fullName evidence="5">Tetratricopeptide repeat protein</fullName>
    </submittedName>
</protein>
<name>A0A931HB50_9SPHN</name>
<evidence type="ECO:0000256" key="4">
    <source>
        <dbReference type="SAM" id="MobiDB-lite"/>
    </source>
</evidence>
<gene>
    <name evidence="5" type="ORF">I5E68_06370</name>
</gene>
<dbReference type="EMBL" id="JADZGI010000001">
    <property type="protein sequence ID" value="MBH0112577.1"/>
    <property type="molecule type" value="Genomic_DNA"/>
</dbReference>
<dbReference type="SMART" id="SM00028">
    <property type="entry name" value="TPR"/>
    <property type="match status" value="1"/>
</dbReference>
<accession>A0A931HB50</accession>
<dbReference type="InterPro" id="IPR011990">
    <property type="entry name" value="TPR-like_helical_dom_sf"/>
</dbReference>
<organism evidence="5 6">
    <name type="scientific">Novosphingobium aureum</name>
    <dbReference type="NCBI Taxonomy" id="2792964"/>
    <lineage>
        <taxon>Bacteria</taxon>
        <taxon>Pseudomonadati</taxon>
        <taxon>Pseudomonadota</taxon>
        <taxon>Alphaproteobacteria</taxon>
        <taxon>Sphingomonadales</taxon>
        <taxon>Sphingomonadaceae</taxon>
        <taxon>Novosphingobium</taxon>
    </lineage>
</organism>
<comment type="caution">
    <text evidence="5">The sequence shown here is derived from an EMBL/GenBank/DDBJ whole genome shotgun (WGS) entry which is preliminary data.</text>
</comment>
<keyword evidence="2 3" id="KW-0802">TPR repeat</keyword>
<evidence type="ECO:0000256" key="1">
    <source>
        <dbReference type="ARBA" id="ARBA00022737"/>
    </source>
</evidence>
<dbReference type="Pfam" id="PF07719">
    <property type="entry name" value="TPR_2"/>
    <property type="match status" value="1"/>
</dbReference>
<feature type="repeat" description="TPR" evidence="3">
    <location>
        <begin position="86"/>
        <end position="119"/>
    </location>
</feature>
<evidence type="ECO:0000256" key="3">
    <source>
        <dbReference type="PROSITE-ProRule" id="PRU00339"/>
    </source>
</evidence>
<feature type="region of interest" description="Disordered" evidence="4">
    <location>
        <begin position="185"/>
        <end position="213"/>
    </location>
</feature>
<dbReference type="SUPFAM" id="SSF48452">
    <property type="entry name" value="TPR-like"/>
    <property type="match status" value="1"/>
</dbReference>
<keyword evidence="6" id="KW-1185">Reference proteome</keyword>
<evidence type="ECO:0000313" key="5">
    <source>
        <dbReference type="EMBL" id="MBH0112577.1"/>
    </source>
</evidence>
<sequence>MNRLRGGRIVGIALVLAMLPGCSGTLKFLGLKHDAKTEYRVRNSDPGPDLALGSATEQGRTALMAGRDQEAVTLFRVALASGEAPAPARNGLGVAYARLGQFDAAERAFRLAIAADPAKATYATNLDRLLGSALARRQRDAETRALAARAAASAKPVATSAQAEAPGPRLTRVSRGMVSIRSMPGDRAVATSGRLPQVAAREKPKTKADDASLEEDAAEQLVAAKAEPGARTVAFIGNNPAFQPLVRVELKGDANEARR</sequence>
<proteinExistence type="predicted"/>
<keyword evidence="1" id="KW-0677">Repeat</keyword>